<evidence type="ECO:0000313" key="4">
    <source>
        <dbReference type="Proteomes" id="UP001246372"/>
    </source>
</evidence>
<evidence type="ECO:0000256" key="1">
    <source>
        <dbReference type="SAM" id="SignalP"/>
    </source>
</evidence>
<dbReference type="NCBIfam" id="NF038126">
    <property type="entry name" value="PEP_CTERM_FxDxF"/>
    <property type="match status" value="1"/>
</dbReference>
<dbReference type="EMBL" id="JAVXZY010000003">
    <property type="protein sequence ID" value="MDT8999653.1"/>
    <property type="molecule type" value="Genomic_DNA"/>
</dbReference>
<comment type="caution">
    <text evidence="3">The sequence shown here is derived from an EMBL/GenBank/DDBJ whole genome shotgun (WGS) entry which is preliminary data.</text>
</comment>
<accession>A0ABU3PBX6</accession>
<keyword evidence="4" id="KW-1185">Reference proteome</keyword>
<evidence type="ECO:0000313" key="3">
    <source>
        <dbReference type="EMBL" id="MDT8999653.1"/>
    </source>
</evidence>
<feature type="signal peptide" evidence="1">
    <location>
        <begin position="1"/>
        <end position="22"/>
    </location>
</feature>
<dbReference type="RefSeq" id="WP_315650211.1">
    <property type="nucleotide sequence ID" value="NZ_JAVXZY010000003.1"/>
</dbReference>
<feature type="chain" id="PRO_5045882739" evidence="1">
    <location>
        <begin position="23"/>
        <end position="175"/>
    </location>
</feature>
<sequence length="175" mass="17737">MKSKQVAALGLGLALLTGQAMAEDDVVNLAGSLNASLANQTVNFSTSKLSGLFHDTFDFSFASLAGASAGAVNGLHFQFGNTAPNVDFSKVSLNGVLGTVDNTGTGGLISVFFAGPVAGNLGNAPAYKLEVWGSATTGAQYGGSLSVSMVPEPETYAMLLAGLGVVGFVARRRRS</sequence>
<name>A0ABU3PBX6_9BURK</name>
<dbReference type="Pfam" id="PF07589">
    <property type="entry name" value="PEP-CTERM"/>
    <property type="match status" value="1"/>
</dbReference>
<evidence type="ECO:0000259" key="2">
    <source>
        <dbReference type="Pfam" id="PF07589"/>
    </source>
</evidence>
<organism evidence="3 4">
    <name type="scientific">Roseateles aquae</name>
    <dbReference type="NCBI Taxonomy" id="3077235"/>
    <lineage>
        <taxon>Bacteria</taxon>
        <taxon>Pseudomonadati</taxon>
        <taxon>Pseudomonadota</taxon>
        <taxon>Betaproteobacteria</taxon>
        <taxon>Burkholderiales</taxon>
        <taxon>Sphaerotilaceae</taxon>
        <taxon>Roseateles</taxon>
    </lineage>
</organism>
<protein>
    <submittedName>
        <fullName evidence="3">FxDxF family PEP-CTERM protein</fullName>
    </submittedName>
</protein>
<keyword evidence="1" id="KW-0732">Signal</keyword>
<proteinExistence type="predicted"/>
<feature type="domain" description="Ice-binding protein C-terminal" evidence="2">
    <location>
        <begin position="150"/>
        <end position="173"/>
    </location>
</feature>
<reference evidence="3" key="1">
    <citation type="submission" date="2023-09" db="EMBL/GenBank/DDBJ databases">
        <title>Paucibacter sp. APW11 Genome sequencing and assembly.</title>
        <authorList>
            <person name="Kim I."/>
        </authorList>
    </citation>
    <scope>NUCLEOTIDE SEQUENCE</scope>
    <source>
        <strain evidence="3">APW11</strain>
    </source>
</reference>
<dbReference type="InterPro" id="IPR013424">
    <property type="entry name" value="Ice-binding_C"/>
</dbReference>
<gene>
    <name evidence="3" type="ORF">RQP53_10285</name>
</gene>
<dbReference type="NCBIfam" id="TIGR02595">
    <property type="entry name" value="PEP_CTERM"/>
    <property type="match status" value="1"/>
</dbReference>
<dbReference type="Proteomes" id="UP001246372">
    <property type="component" value="Unassembled WGS sequence"/>
</dbReference>